<dbReference type="InterPro" id="IPR002048">
    <property type="entry name" value="EF_hand_dom"/>
</dbReference>
<dbReference type="Gene3D" id="1.10.238.10">
    <property type="entry name" value="EF-hand"/>
    <property type="match status" value="1"/>
</dbReference>
<dbReference type="PANTHER" id="PTHR11080:SF2">
    <property type="entry name" value="LD05707P"/>
    <property type="match status" value="1"/>
</dbReference>
<name>A0AAQ4E0S7_AMBAM</name>
<dbReference type="GO" id="GO:0005509">
    <property type="term" value="F:calcium ion binding"/>
    <property type="evidence" value="ECO:0007669"/>
    <property type="project" value="InterPro"/>
</dbReference>
<gene>
    <name evidence="4" type="ORF">V5799_015218</name>
</gene>
<dbReference type="Proteomes" id="UP001321473">
    <property type="component" value="Unassembled WGS sequence"/>
</dbReference>
<dbReference type="InterPro" id="IPR011992">
    <property type="entry name" value="EF-hand-dom_pair"/>
</dbReference>
<dbReference type="InterPro" id="IPR052347">
    <property type="entry name" value="Isochorismatase_Nicotinamidase"/>
</dbReference>
<dbReference type="Gene3D" id="3.40.50.850">
    <property type="entry name" value="Isochorismatase-like"/>
    <property type="match status" value="1"/>
</dbReference>
<organism evidence="4 5">
    <name type="scientific">Amblyomma americanum</name>
    <name type="common">Lone star tick</name>
    <dbReference type="NCBI Taxonomy" id="6943"/>
    <lineage>
        <taxon>Eukaryota</taxon>
        <taxon>Metazoa</taxon>
        <taxon>Ecdysozoa</taxon>
        <taxon>Arthropoda</taxon>
        <taxon>Chelicerata</taxon>
        <taxon>Arachnida</taxon>
        <taxon>Acari</taxon>
        <taxon>Parasitiformes</taxon>
        <taxon>Ixodida</taxon>
        <taxon>Ixodoidea</taxon>
        <taxon>Ixodidae</taxon>
        <taxon>Amblyomminae</taxon>
        <taxon>Amblyomma</taxon>
    </lineage>
</organism>
<accession>A0AAQ4E0S7</accession>
<proteinExistence type="inferred from homology"/>
<protein>
    <recommendedName>
        <fullName evidence="3">EF-hand domain-containing protein</fullName>
    </recommendedName>
</protein>
<feature type="non-terminal residue" evidence="4">
    <location>
        <position position="245"/>
    </location>
</feature>
<feature type="domain" description="EF-hand" evidence="3">
    <location>
        <begin position="123"/>
        <end position="158"/>
    </location>
</feature>
<evidence type="ECO:0000256" key="1">
    <source>
        <dbReference type="ARBA" id="ARBA00006336"/>
    </source>
</evidence>
<evidence type="ECO:0000313" key="4">
    <source>
        <dbReference type="EMBL" id="KAK8768317.1"/>
    </source>
</evidence>
<evidence type="ECO:0000259" key="3">
    <source>
        <dbReference type="PROSITE" id="PS50222"/>
    </source>
</evidence>
<dbReference type="GO" id="GO:0016787">
    <property type="term" value="F:hydrolase activity"/>
    <property type="evidence" value="ECO:0007669"/>
    <property type="project" value="UniProtKB-KW"/>
</dbReference>
<dbReference type="EMBL" id="JARKHS020024171">
    <property type="protein sequence ID" value="KAK8768317.1"/>
    <property type="molecule type" value="Genomic_DNA"/>
</dbReference>
<dbReference type="SUPFAM" id="SSF52499">
    <property type="entry name" value="Isochorismatase-like hydrolases"/>
    <property type="match status" value="1"/>
</dbReference>
<comment type="caution">
    <text evidence="4">The sequence shown here is derived from an EMBL/GenBank/DDBJ whole genome shotgun (WGS) entry which is preliminary data.</text>
</comment>
<dbReference type="InterPro" id="IPR036380">
    <property type="entry name" value="Isochorismatase-like_sf"/>
</dbReference>
<dbReference type="AlphaFoldDB" id="A0AAQ4E0S7"/>
<evidence type="ECO:0000256" key="2">
    <source>
        <dbReference type="ARBA" id="ARBA00022801"/>
    </source>
</evidence>
<keyword evidence="5" id="KW-1185">Reference proteome</keyword>
<dbReference type="SUPFAM" id="SSF47473">
    <property type="entry name" value="EF-hand"/>
    <property type="match status" value="1"/>
</dbReference>
<evidence type="ECO:0000313" key="5">
    <source>
        <dbReference type="Proteomes" id="UP001321473"/>
    </source>
</evidence>
<dbReference type="PANTHER" id="PTHR11080">
    <property type="entry name" value="PYRAZINAMIDASE/NICOTINAMIDASE"/>
    <property type="match status" value="1"/>
</dbReference>
<sequence length="245" mass="27881">MITSMIICVIKDGTSSAYIQVFSNMVSNVRTIMPDFAFTASSGSEVTNALCIFMLSAAYARILAIGSHVLRPDGVTSHVLKNQKLERQFISPLDLITSYTKELSQNNFSEFLNLLFTDFQSESNETNVQSLFHIFDTNSDGKISSSETHRMWQDWVEVVLCPKYAIIIVDVQNDFIDGNLSVRNVSDNQHPECIVPVINSILYDLQWDLVVYTQDWHPENHISFFENKDNRTLHNSSNLTRDEAK</sequence>
<keyword evidence="2" id="KW-0378">Hydrolase</keyword>
<comment type="similarity">
    <text evidence="1">Belongs to the isochorismatase family.</text>
</comment>
<reference evidence="4 5" key="1">
    <citation type="journal article" date="2023" name="Arcadia Sci">
        <title>De novo assembly of a long-read Amblyomma americanum tick genome.</title>
        <authorList>
            <person name="Chou S."/>
            <person name="Poskanzer K.E."/>
            <person name="Rollins M."/>
            <person name="Thuy-Boun P.S."/>
        </authorList>
    </citation>
    <scope>NUCLEOTIDE SEQUENCE [LARGE SCALE GENOMIC DNA]</scope>
    <source>
        <strain evidence="4">F_SG_1</strain>
        <tissue evidence="4">Salivary glands</tissue>
    </source>
</reference>
<dbReference type="PROSITE" id="PS50222">
    <property type="entry name" value="EF_HAND_2"/>
    <property type="match status" value="1"/>
</dbReference>